<dbReference type="Proteomes" id="UP001500973">
    <property type="component" value="Unassembled WGS sequence"/>
</dbReference>
<dbReference type="EMBL" id="BAAAIZ010000068">
    <property type="protein sequence ID" value="GAA1429142.1"/>
    <property type="molecule type" value="Genomic_DNA"/>
</dbReference>
<name>A0ABP4JVB2_9ACTN</name>
<evidence type="ECO:0000313" key="2">
    <source>
        <dbReference type="EMBL" id="GAA1429142.1"/>
    </source>
</evidence>
<sequence>MTVTEVVRAGDLVTVTHRLHPLVGRCLPVRAVRGSDAESLLCERPDGGLVIVLRSWTDRAPDAPCVQDREPGRAAAPGARPAARPRLTGGRAFQVSDTALHRLRASLARSVERLVGLDAAVHATADFRSRRIPFFGS</sequence>
<keyword evidence="3" id="KW-1185">Reference proteome</keyword>
<feature type="region of interest" description="Disordered" evidence="1">
    <location>
        <begin position="63"/>
        <end position="86"/>
    </location>
</feature>
<protein>
    <submittedName>
        <fullName evidence="2">Uncharacterized protein</fullName>
    </submittedName>
</protein>
<proteinExistence type="predicted"/>
<evidence type="ECO:0000256" key="1">
    <source>
        <dbReference type="SAM" id="MobiDB-lite"/>
    </source>
</evidence>
<organism evidence="2 3">
    <name type="scientific">Streptomyces thermospinosisporus</name>
    <dbReference type="NCBI Taxonomy" id="161482"/>
    <lineage>
        <taxon>Bacteria</taxon>
        <taxon>Bacillati</taxon>
        <taxon>Actinomycetota</taxon>
        <taxon>Actinomycetes</taxon>
        <taxon>Kitasatosporales</taxon>
        <taxon>Streptomycetaceae</taxon>
        <taxon>Streptomyces</taxon>
    </lineage>
</organism>
<evidence type="ECO:0000313" key="3">
    <source>
        <dbReference type="Proteomes" id="UP001500973"/>
    </source>
</evidence>
<comment type="caution">
    <text evidence="2">The sequence shown here is derived from an EMBL/GenBank/DDBJ whole genome shotgun (WGS) entry which is preliminary data.</text>
</comment>
<feature type="compositionally biased region" description="Basic and acidic residues" evidence="1">
    <location>
        <begin position="63"/>
        <end position="72"/>
    </location>
</feature>
<gene>
    <name evidence="2" type="ORF">GCM10009601_43740</name>
</gene>
<feature type="compositionally biased region" description="Low complexity" evidence="1">
    <location>
        <begin position="73"/>
        <end position="86"/>
    </location>
</feature>
<reference evidence="3" key="1">
    <citation type="journal article" date="2019" name="Int. J. Syst. Evol. Microbiol.">
        <title>The Global Catalogue of Microorganisms (GCM) 10K type strain sequencing project: providing services to taxonomists for standard genome sequencing and annotation.</title>
        <authorList>
            <consortium name="The Broad Institute Genomics Platform"/>
            <consortium name="The Broad Institute Genome Sequencing Center for Infectious Disease"/>
            <person name="Wu L."/>
            <person name="Ma J."/>
        </authorList>
    </citation>
    <scope>NUCLEOTIDE SEQUENCE [LARGE SCALE GENOMIC DNA]</scope>
    <source>
        <strain evidence="3">JCM 11756</strain>
    </source>
</reference>
<accession>A0ABP4JVB2</accession>